<evidence type="ECO:0000256" key="3">
    <source>
        <dbReference type="ARBA" id="ARBA00022989"/>
    </source>
</evidence>
<proteinExistence type="predicted"/>
<feature type="transmembrane region" description="Helical" evidence="5">
    <location>
        <begin position="100"/>
        <end position="121"/>
    </location>
</feature>
<dbReference type="EMBL" id="EAAA01000049">
    <property type="status" value="NOT_ANNOTATED_CDS"/>
    <property type="molecule type" value="Genomic_DNA"/>
</dbReference>
<name>F6S5Q9_CIOIN</name>
<protein>
    <recommendedName>
        <fullName evidence="6">Major facilitator superfamily (MFS) profile domain-containing protein</fullName>
    </recommendedName>
</protein>
<reference evidence="8" key="1">
    <citation type="journal article" date="2002" name="Science">
        <title>The draft genome of Ciona intestinalis: insights into chordate and vertebrate origins.</title>
        <authorList>
            <person name="Dehal P."/>
            <person name="Satou Y."/>
            <person name="Campbell R.K."/>
            <person name="Chapman J."/>
            <person name="Degnan B."/>
            <person name="De Tomaso A."/>
            <person name="Davidson B."/>
            <person name="Di Gregorio A."/>
            <person name="Gelpke M."/>
            <person name="Goodstein D.M."/>
            <person name="Harafuji N."/>
            <person name="Hastings K.E."/>
            <person name="Ho I."/>
            <person name="Hotta K."/>
            <person name="Huang W."/>
            <person name="Kawashima T."/>
            <person name="Lemaire P."/>
            <person name="Martinez D."/>
            <person name="Meinertzhagen I.A."/>
            <person name="Necula S."/>
            <person name="Nonaka M."/>
            <person name="Putnam N."/>
            <person name="Rash S."/>
            <person name="Saiga H."/>
            <person name="Satake M."/>
            <person name="Terry A."/>
            <person name="Yamada L."/>
            <person name="Wang H.G."/>
            <person name="Awazu S."/>
            <person name="Azumi K."/>
            <person name="Boore J."/>
            <person name="Branno M."/>
            <person name="Chin-Bow S."/>
            <person name="DeSantis R."/>
            <person name="Doyle S."/>
            <person name="Francino P."/>
            <person name="Keys D.N."/>
            <person name="Haga S."/>
            <person name="Hayashi H."/>
            <person name="Hino K."/>
            <person name="Imai K.S."/>
            <person name="Inaba K."/>
            <person name="Kano S."/>
            <person name="Kobayashi K."/>
            <person name="Kobayashi M."/>
            <person name="Lee B.I."/>
            <person name="Makabe K.W."/>
            <person name="Manohar C."/>
            <person name="Matassi G."/>
            <person name="Medina M."/>
            <person name="Mochizuki Y."/>
            <person name="Mount S."/>
            <person name="Morishita T."/>
            <person name="Miura S."/>
            <person name="Nakayama A."/>
            <person name="Nishizaka S."/>
            <person name="Nomoto H."/>
            <person name="Ohta F."/>
            <person name="Oishi K."/>
            <person name="Rigoutsos I."/>
            <person name="Sano M."/>
            <person name="Sasaki A."/>
            <person name="Sasakura Y."/>
            <person name="Shoguchi E."/>
            <person name="Shin-i T."/>
            <person name="Spagnuolo A."/>
            <person name="Stainier D."/>
            <person name="Suzuki M.M."/>
            <person name="Tassy O."/>
            <person name="Takatori N."/>
            <person name="Tokuoka M."/>
            <person name="Yagi K."/>
            <person name="Yoshizaki F."/>
            <person name="Wada S."/>
            <person name="Zhang C."/>
            <person name="Hyatt P.D."/>
            <person name="Larimer F."/>
            <person name="Detter C."/>
            <person name="Doggett N."/>
            <person name="Glavina T."/>
            <person name="Hawkins T."/>
            <person name="Richardson P."/>
            <person name="Lucas S."/>
            <person name="Kohara Y."/>
            <person name="Levine M."/>
            <person name="Satoh N."/>
            <person name="Rokhsar D.S."/>
        </authorList>
    </citation>
    <scope>NUCLEOTIDE SEQUENCE [LARGE SCALE GENOMIC DNA]</scope>
</reference>
<organism evidence="7 8">
    <name type="scientific">Ciona intestinalis</name>
    <name type="common">Transparent sea squirt</name>
    <name type="synonym">Ascidia intestinalis</name>
    <dbReference type="NCBI Taxonomy" id="7719"/>
    <lineage>
        <taxon>Eukaryota</taxon>
        <taxon>Metazoa</taxon>
        <taxon>Chordata</taxon>
        <taxon>Tunicata</taxon>
        <taxon>Ascidiacea</taxon>
        <taxon>Phlebobranchia</taxon>
        <taxon>Cionidae</taxon>
        <taxon>Ciona</taxon>
    </lineage>
</organism>
<dbReference type="PANTHER" id="PTHR10924">
    <property type="entry name" value="MAJOR FACILITATOR SUPERFAMILY PROTEIN-RELATED"/>
    <property type="match status" value="1"/>
</dbReference>
<dbReference type="PANTHER" id="PTHR10924:SF27">
    <property type="entry name" value="SOLUTE CARRIER FAMILY 49 MEMBER 4"/>
    <property type="match status" value="1"/>
</dbReference>
<keyword evidence="4 5" id="KW-0472">Membrane</keyword>
<feature type="transmembrane region" description="Helical" evidence="5">
    <location>
        <begin position="211"/>
        <end position="230"/>
    </location>
</feature>
<dbReference type="Pfam" id="PF07690">
    <property type="entry name" value="MFS_1"/>
    <property type="match status" value="1"/>
</dbReference>
<keyword evidence="8" id="KW-1185">Reference proteome</keyword>
<evidence type="ECO:0000256" key="5">
    <source>
        <dbReference type="SAM" id="Phobius"/>
    </source>
</evidence>
<evidence type="ECO:0000256" key="4">
    <source>
        <dbReference type="ARBA" id="ARBA00023136"/>
    </source>
</evidence>
<feature type="transmembrane region" description="Helical" evidence="5">
    <location>
        <begin position="31"/>
        <end position="53"/>
    </location>
</feature>
<evidence type="ECO:0000313" key="7">
    <source>
        <dbReference type="Ensembl" id="ENSCINP00000023309.2"/>
    </source>
</evidence>
<dbReference type="InterPro" id="IPR036259">
    <property type="entry name" value="MFS_trans_sf"/>
</dbReference>
<evidence type="ECO:0000259" key="6">
    <source>
        <dbReference type="PROSITE" id="PS50850"/>
    </source>
</evidence>
<dbReference type="InterPro" id="IPR011701">
    <property type="entry name" value="MFS"/>
</dbReference>
<dbReference type="Proteomes" id="UP000008144">
    <property type="component" value="Chromosome 1"/>
</dbReference>
<comment type="subcellular location">
    <subcellularLocation>
        <location evidence="1">Membrane</location>
        <topology evidence="1">Multi-pass membrane protein</topology>
    </subcellularLocation>
</comment>
<feature type="transmembrane region" description="Helical" evidence="5">
    <location>
        <begin position="73"/>
        <end position="93"/>
    </location>
</feature>
<dbReference type="Gene3D" id="1.20.1250.20">
    <property type="entry name" value="MFS general substrate transporter like domains"/>
    <property type="match status" value="1"/>
</dbReference>
<feature type="transmembrane region" description="Helical" evidence="5">
    <location>
        <begin position="161"/>
        <end position="181"/>
    </location>
</feature>
<dbReference type="GeneTree" id="ENSGT01030000234625"/>
<keyword evidence="3 5" id="KW-1133">Transmembrane helix</keyword>
<dbReference type="SUPFAM" id="SSF103473">
    <property type="entry name" value="MFS general substrate transporter"/>
    <property type="match status" value="1"/>
</dbReference>
<dbReference type="InterPro" id="IPR049680">
    <property type="entry name" value="FLVCR1-2_SLC49-like"/>
</dbReference>
<evidence type="ECO:0000256" key="2">
    <source>
        <dbReference type="ARBA" id="ARBA00022692"/>
    </source>
</evidence>
<dbReference type="HOGENOM" id="CLU_1202183_0_0_1"/>
<reference evidence="7" key="4">
    <citation type="submission" date="2025-09" db="UniProtKB">
        <authorList>
            <consortium name="Ensembl"/>
        </authorList>
    </citation>
    <scope>IDENTIFICATION</scope>
</reference>
<evidence type="ECO:0000256" key="1">
    <source>
        <dbReference type="ARBA" id="ARBA00004141"/>
    </source>
</evidence>
<keyword evidence="2 5" id="KW-0812">Transmembrane</keyword>
<feature type="domain" description="Major facilitator superfamily (MFS) profile" evidence="6">
    <location>
        <begin position="35"/>
        <end position="231"/>
    </location>
</feature>
<reference evidence="7" key="3">
    <citation type="submission" date="2025-08" db="UniProtKB">
        <authorList>
            <consortium name="Ensembl"/>
        </authorList>
    </citation>
    <scope>IDENTIFICATION</scope>
</reference>
<dbReference type="PROSITE" id="PS50850">
    <property type="entry name" value="MFS"/>
    <property type="match status" value="1"/>
</dbReference>
<dbReference type="GO" id="GO:0022857">
    <property type="term" value="F:transmembrane transporter activity"/>
    <property type="evidence" value="ECO:0007669"/>
    <property type="project" value="InterPro"/>
</dbReference>
<dbReference type="GO" id="GO:0016020">
    <property type="term" value="C:membrane"/>
    <property type="evidence" value="ECO:0007669"/>
    <property type="project" value="UniProtKB-SubCell"/>
</dbReference>
<reference evidence="7" key="2">
    <citation type="journal article" date="2008" name="Genome Biol.">
        <title>Improved genome assembly and evidence-based global gene model set for the chordate Ciona intestinalis: new insight into intron and operon populations.</title>
        <authorList>
            <person name="Satou Y."/>
            <person name="Mineta K."/>
            <person name="Ogasawara M."/>
            <person name="Sasakura Y."/>
            <person name="Shoguchi E."/>
            <person name="Ueno K."/>
            <person name="Yamada L."/>
            <person name="Matsumoto J."/>
            <person name="Wasserscheid J."/>
            <person name="Dewar K."/>
            <person name="Wiley G.B."/>
            <person name="Macmil S.L."/>
            <person name="Roe B.A."/>
            <person name="Zeller R.W."/>
            <person name="Hastings K.E."/>
            <person name="Lemaire P."/>
            <person name="Lindquist E."/>
            <person name="Endo T."/>
            <person name="Hotta K."/>
            <person name="Inaba K."/>
        </authorList>
    </citation>
    <scope>NUCLEOTIDE SEQUENCE [LARGE SCALE GENOMIC DNA]</scope>
    <source>
        <strain evidence="7">wild type</strain>
    </source>
</reference>
<dbReference type="InParanoid" id="F6S5Q9"/>
<dbReference type="OMA" id="NIANIIC"/>
<accession>F6S5Q9</accession>
<sequence>MDKNQQERNEINSDLEPLINKKSQELKLYWYRWYILLQFALFSLLQTWASSMWSPIVKSVEASLNFTQHDFDLLADWGVIGVMCFIPVNMWMLVKYGMRVAVLSGMFCVFLGCGIKCLPLPTDQLKYAIHAGQILNGIGGSPVLSAPTYISNTWFPASERVFATGAMMMLGNLGGTTGYMLGPYLVEQPNNSSGLNGTSNVEAMVKEIKTYLYINFGFVFVVFFMMLTFFP</sequence>
<dbReference type="InterPro" id="IPR020846">
    <property type="entry name" value="MFS_dom"/>
</dbReference>
<dbReference type="AlphaFoldDB" id="F6S5Q9"/>
<evidence type="ECO:0000313" key="8">
    <source>
        <dbReference type="Proteomes" id="UP000008144"/>
    </source>
</evidence>
<dbReference type="Ensembl" id="ENSCINT00000023555.2">
    <property type="protein sequence ID" value="ENSCINP00000023309.2"/>
    <property type="gene ID" value="ENSCING00000012506.2"/>
</dbReference>